<sequence>MKRGISFELPNDYGSFFKDILHPINIKAFKWHIDNVEAFASRNGSHTNDLFPHNTEQLTGSELKEVIETERAYVIFAELRAFQGPVTSHPETYEEFAASDCQLVLLIVDTIYTTIYCKDQQMLHALYENAHSFGFRDLEYLNEQNDARTRLSVW</sequence>
<evidence type="ECO:0000313" key="1">
    <source>
        <dbReference type="EMBL" id="RLJ87047.1"/>
    </source>
</evidence>
<protein>
    <submittedName>
        <fullName evidence="1">Uncharacterized protein DUF2691</fullName>
    </submittedName>
</protein>
<dbReference type="InterPro" id="IPR020216">
    <property type="entry name" value="Uncharacterised_YncE"/>
</dbReference>
<reference evidence="1 2" key="1">
    <citation type="submission" date="2018-10" db="EMBL/GenBank/DDBJ databases">
        <title>Genomic Encyclopedia of Type Strains, Phase IV (KMG-IV): sequencing the most valuable type-strain genomes for metagenomic binning, comparative biology and taxonomic classification.</title>
        <authorList>
            <person name="Goeker M."/>
        </authorList>
    </citation>
    <scope>NUCLEOTIDE SEQUENCE [LARGE SCALE GENOMIC DNA]</scope>
    <source>
        <strain evidence="1 2">DSM 20549</strain>
    </source>
</reference>
<dbReference type="Pfam" id="PF10903">
    <property type="entry name" value="DUF2691"/>
    <property type="match status" value="1"/>
</dbReference>
<dbReference type="AlphaFoldDB" id="A0A497YIQ7"/>
<comment type="caution">
    <text evidence="1">The sequence shown here is derived from an EMBL/GenBank/DDBJ whole genome shotgun (WGS) entry which is preliminary data.</text>
</comment>
<dbReference type="RefSeq" id="WP_121299895.1">
    <property type="nucleotide sequence ID" value="NZ_QBEW01000045.1"/>
</dbReference>
<keyword evidence="2" id="KW-1185">Reference proteome</keyword>
<gene>
    <name evidence="1" type="ORF">DFR62_1845</name>
</gene>
<proteinExistence type="predicted"/>
<name>A0A497YIQ7_9BACL</name>
<dbReference type="OrthoDB" id="2625810at2"/>
<evidence type="ECO:0000313" key="2">
    <source>
        <dbReference type="Proteomes" id="UP000280791"/>
    </source>
</evidence>
<accession>A0A497YIQ7</accession>
<organism evidence="1 2">
    <name type="scientific">Planococcus citreus</name>
    <dbReference type="NCBI Taxonomy" id="1373"/>
    <lineage>
        <taxon>Bacteria</taxon>
        <taxon>Bacillati</taxon>
        <taxon>Bacillota</taxon>
        <taxon>Bacilli</taxon>
        <taxon>Bacillales</taxon>
        <taxon>Caryophanaceae</taxon>
        <taxon>Planococcus</taxon>
    </lineage>
</organism>
<dbReference type="Proteomes" id="UP000280791">
    <property type="component" value="Unassembled WGS sequence"/>
</dbReference>
<dbReference type="EMBL" id="RCCP01000002">
    <property type="protein sequence ID" value="RLJ87047.1"/>
    <property type="molecule type" value="Genomic_DNA"/>
</dbReference>